<evidence type="ECO:0000256" key="1">
    <source>
        <dbReference type="SAM" id="MobiDB-lite"/>
    </source>
</evidence>
<dbReference type="AlphaFoldDB" id="A0A2S5TER7"/>
<dbReference type="SUPFAM" id="SSF54106">
    <property type="entry name" value="LysM domain"/>
    <property type="match status" value="2"/>
</dbReference>
<dbReference type="Pfam" id="PF01476">
    <property type="entry name" value="LysM"/>
    <property type="match status" value="2"/>
</dbReference>
<dbReference type="Gene3D" id="1.10.530.10">
    <property type="match status" value="1"/>
</dbReference>
<dbReference type="InterPro" id="IPR036779">
    <property type="entry name" value="LysM_dom_sf"/>
</dbReference>
<organism evidence="4 5">
    <name type="scientific">Solimonas fluminis</name>
    <dbReference type="NCBI Taxonomy" id="2086571"/>
    <lineage>
        <taxon>Bacteria</taxon>
        <taxon>Pseudomonadati</taxon>
        <taxon>Pseudomonadota</taxon>
        <taxon>Gammaproteobacteria</taxon>
        <taxon>Nevskiales</taxon>
        <taxon>Nevskiaceae</taxon>
        <taxon>Solimonas</taxon>
    </lineage>
</organism>
<dbReference type="Gene3D" id="3.10.350.10">
    <property type="entry name" value="LysM domain"/>
    <property type="match status" value="2"/>
</dbReference>
<dbReference type="CDD" id="cd00118">
    <property type="entry name" value="LysM"/>
    <property type="match status" value="2"/>
</dbReference>
<evidence type="ECO:0000256" key="2">
    <source>
        <dbReference type="SAM" id="SignalP"/>
    </source>
</evidence>
<reference evidence="4 5" key="1">
    <citation type="submission" date="2018-02" db="EMBL/GenBank/DDBJ databases">
        <title>Genome sequencing of Solimonas sp. HR-BB.</title>
        <authorList>
            <person name="Lee Y."/>
            <person name="Jeon C.O."/>
        </authorList>
    </citation>
    <scope>NUCLEOTIDE SEQUENCE [LARGE SCALE GENOMIC DNA]</scope>
    <source>
        <strain evidence="4 5">HR-BB</strain>
    </source>
</reference>
<keyword evidence="5" id="KW-1185">Reference proteome</keyword>
<evidence type="ECO:0000313" key="5">
    <source>
        <dbReference type="Proteomes" id="UP000238220"/>
    </source>
</evidence>
<dbReference type="Proteomes" id="UP000238220">
    <property type="component" value="Unassembled WGS sequence"/>
</dbReference>
<feature type="signal peptide" evidence="2">
    <location>
        <begin position="1"/>
        <end position="25"/>
    </location>
</feature>
<protein>
    <submittedName>
        <fullName evidence="4">Lytic transglycosylase</fullName>
    </submittedName>
</protein>
<dbReference type="InterPro" id="IPR018392">
    <property type="entry name" value="LysM"/>
</dbReference>
<accession>A0A2S5TER7</accession>
<dbReference type="CDD" id="cd16894">
    <property type="entry name" value="MltD-like"/>
    <property type="match status" value="1"/>
</dbReference>
<dbReference type="PANTHER" id="PTHR33734">
    <property type="entry name" value="LYSM DOMAIN-CONTAINING GPI-ANCHORED PROTEIN 2"/>
    <property type="match status" value="1"/>
</dbReference>
<dbReference type="OrthoDB" id="9815002at2"/>
<dbReference type="InterPro" id="IPR023346">
    <property type="entry name" value="Lysozyme-like_dom_sf"/>
</dbReference>
<evidence type="ECO:0000259" key="3">
    <source>
        <dbReference type="PROSITE" id="PS51782"/>
    </source>
</evidence>
<proteinExistence type="predicted"/>
<comment type="caution">
    <text evidence="4">The sequence shown here is derived from an EMBL/GenBank/DDBJ whole genome shotgun (WGS) entry which is preliminary data.</text>
</comment>
<keyword evidence="2" id="KW-0732">Signal</keyword>
<feature type="region of interest" description="Disordered" evidence="1">
    <location>
        <begin position="35"/>
        <end position="63"/>
    </location>
</feature>
<dbReference type="SUPFAM" id="SSF53955">
    <property type="entry name" value="Lysozyme-like"/>
    <property type="match status" value="1"/>
</dbReference>
<feature type="chain" id="PRO_5015721228" evidence="2">
    <location>
        <begin position="26"/>
        <end position="606"/>
    </location>
</feature>
<feature type="domain" description="LysM" evidence="3">
    <location>
        <begin position="464"/>
        <end position="508"/>
    </location>
</feature>
<name>A0A2S5TER7_9GAMM</name>
<feature type="compositionally biased region" description="Basic and acidic residues" evidence="1">
    <location>
        <begin position="530"/>
        <end position="545"/>
    </location>
</feature>
<feature type="domain" description="LysM" evidence="3">
    <location>
        <begin position="560"/>
        <end position="604"/>
    </location>
</feature>
<feature type="compositionally biased region" description="Basic residues" evidence="1">
    <location>
        <begin position="550"/>
        <end position="563"/>
    </location>
</feature>
<dbReference type="InterPro" id="IPR008258">
    <property type="entry name" value="Transglycosylase_SLT_dom_1"/>
</dbReference>
<dbReference type="EMBL" id="PSNW01000007">
    <property type="protein sequence ID" value="PPE73328.1"/>
    <property type="molecule type" value="Genomic_DNA"/>
</dbReference>
<dbReference type="SMART" id="SM00257">
    <property type="entry name" value="LysM"/>
    <property type="match status" value="2"/>
</dbReference>
<dbReference type="Pfam" id="PF01464">
    <property type="entry name" value="SLT"/>
    <property type="match status" value="1"/>
</dbReference>
<dbReference type="PANTHER" id="PTHR33734:SF22">
    <property type="entry name" value="MEMBRANE-BOUND LYTIC MUREIN TRANSGLYCOSYLASE D"/>
    <property type="match status" value="1"/>
</dbReference>
<feature type="region of interest" description="Disordered" evidence="1">
    <location>
        <begin position="509"/>
        <end position="567"/>
    </location>
</feature>
<sequence length="606" mass="67077">MSARNSRTRGSILIVSALCCGAAFAEPPATLELSPTLSLPPTAAEAGPAAAPSTPPTAANPAAIPVPPPPSAIPAMAAKPLVTVADDPASPFPRYASMQPRVEFWTKVFGQYSELQSVVHSAEYTDKVYAVLDFRGDAVRMDRFALAKWRSSEEERVKAQVERLLKSVHEKRRNPETMNADERRIYDLYADIKDDDRFEKAMGTTRAQRGLHERTEAALATSGKYLPEMERIFRGYGLPVKLTRLPLVESSFNVEAYSKVGAAGLWQFMPSSAKIYMRLDNLVDDRRDPWTSTDAAARHLRDDYRALGAWPLAVTAYNHGRGGIARGLRETGGAVLPDLIRDYKAKSFGFASKNFYAEFLAAADVERNHQKHFGEVTRNTPMAFDVVETKHYVPYETLRRLCGADDELFRKLNPAYRPEVIEGKLYVPPGHLIRVPAGSAKTFEVAYSRLDAGERFDNQRLMFLLHRVKRGETLGKLARQYGVSQGEIIRANGLKKNSKLRLGQVVKVPPHAESRPGPVTVALGESKPQQTREQKQAEAMAEKRAATPKPSKKSKKPPYRVHKVTSGQTLSSIAARYDVSVAELRAANGLKKSSVIRTGQKLKVPN</sequence>
<dbReference type="PROSITE" id="PS51782">
    <property type="entry name" value="LYSM"/>
    <property type="match status" value="2"/>
</dbReference>
<gene>
    <name evidence="4" type="ORF">C3942_13740</name>
</gene>
<evidence type="ECO:0000313" key="4">
    <source>
        <dbReference type="EMBL" id="PPE73328.1"/>
    </source>
</evidence>